<comment type="caution">
    <text evidence="5">The sequence shown here is derived from an EMBL/GenBank/DDBJ whole genome shotgun (WGS) entry which is preliminary data.</text>
</comment>
<keyword evidence="5" id="KW-0675">Receptor</keyword>
<keyword evidence="1" id="KW-0732">Signal</keyword>
<organism evidence="5 6">
    <name type="scientific">Plebeiibacterium sediminum</name>
    <dbReference type="NCBI Taxonomy" id="2992112"/>
    <lineage>
        <taxon>Bacteria</taxon>
        <taxon>Pseudomonadati</taxon>
        <taxon>Bacteroidota</taxon>
        <taxon>Bacteroidia</taxon>
        <taxon>Marinilabiliales</taxon>
        <taxon>Marinilabiliaceae</taxon>
        <taxon>Plebeiibacterium</taxon>
    </lineage>
</organism>
<dbReference type="AlphaFoldDB" id="A0AAE3SE33"/>
<dbReference type="InterPro" id="IPR037066">
    <property type="entry name" value="Plug_dom_sf"/>
</dbReference>
<dbReference type="Pfam" id="PF07715">
    <property type="entry name" value="Plug"/>
    <property type="match status" value="1"/>
</dbReference>
<keyword evidence="2 3" id="KW-0812">Transmembrane</keyword>
<comment type="subcellular location">
    <subcellularLocation>
        <location evidence="2">Cell outer membrane</location>
        <topology evidence="2">Multi-pass membrane protein</topology>
    </subcellularLocation>
</comment>
<dbReference type="InterPro" id="IPR008969">
    <property type="entry name" value="CarboxyPept-like_regulatory"/>
</dbReference>
<keyword evidence="2 3" id="KW-0472">Membrane</keyword>
<dbReference type="InterPro" id="IPR039426">
    <property type="entry name" value="TonB-dep_rcpt-like"/>
</dbReference>
<feature type="transmembrane region" description="Helical" evidence="3">
    <location>
        <begin position="21"/>
        <end position="42"/>
    </location>
</feature>
<dbReference type="Gene3D" id="2.170.130.10">
    <property type="entry name" value="TonB-dependent receptor, plug domain"/>
    <property type="match status" value="1"/>
</dbReference>
<dbReference type="Gene3D" id="2.60.40.1120">
    <property type="entry name" value="Carboxypeptidase-like, regulatory domain"/>
    <property type="match status" value="1"/>
</dbReference>
<dbReference type="GO" id="GO:0044718">
    <property type="term" value="P:siderophore transmembrane transport"/>
    <property type="evidence" value="ECO:0007669"/>
    <property type="project" value="TreeGrafter"/>
</dbReference>
<accession>A0AAE3SE33</accession>
<dbReference type="GO" id="GO:0009279">
    <property type="term" value="C:cell outer membrane"/>
    <property type="evidence" value="ECO:0007669"/>
    <property type="project" value="UniProtKB-SubCell"/>
</dbReference>
<dbReference type="Proteomes" id="UP001209229">
    <property type="component" value="Unassembled WGS sequence"/>
</dbReference>
<dbReference type="InterPro" id="IPR023996">
    <property type="entry name" value="TonB-dep_OMP_SusC/RagA"/>
</dbReference>
<dbReference type="InterPro" id="IPR023997">
    <property type="entry name" value="TonB-dep_OMP_SusC/RagA_CS"/>
</dbReference>
<dbReference type="PANTHER" id="PTHR30069:SF29">
    <property type="entry name" value="HEMOGLOBIN AND HEMOGLOBIN-HAPTOGLOBIN-BINDING PROTEIN 1-RELATED"/>
    <property type="match status" value="1"/>
</dbReference>
<feature type="domain" description="TonB-dependent receptor plug" evidence="4">
    <location>
        <begin position="139"/>
        <end position="256"/>
    </location>
</feature>
<evidence type="ECO:0000259" key="4">
    <source>
        <dbReference type="Pfam" id="PF07715"/>
    </source>
</evidence>
<sequence>MEKNPNFLLSLQGLQNPRRFRLIYLVSLILFIQCLGIMNTYAQDKESITVSGIVKDADGEPLTGVNVLIKGTSNGTITDIEGKYSIKIQSDASLEFSFIGFNQETIKVEGKTTIDVTLVEDIASLSEVVVVGYGSQTAKNITGAIETVKMDQIENLPVTSMAEALNGQIAGVSVSGGSQRPGESATLTIRQTYSFSKDGGSEIPLIVIDDMIQIDPETGLPTLEAFNRLDPSEIESITVLKDGSAAIYGSRASQGAVIVKTKRGKAGKTRFNYSGQYAFNDAISHSKTMSAYDFGIWHNRFLKADNRDSDGKNLFSAEELAEMKNMDYDWLDKAWSGAGQQKHSISMSGGNDNATYFAGATYFTQGANLGSQDYDKWNFRTGVDVKITKDLKLSGSISANNSEVEKSFTKSVANINDSSYGSKAKSSGEQADYGYLLHMPKYVPWTTTVDGEEYWFSPNPRTDRNLQSANTNRTIAGWNYFASLNSGSKQVTEDFSYNTNFALNYEVPFIKGLSFKGTYSRSQSNSNTEQVQLPYTLARIKNYNQQDHHLFTAAEDGDYKIETNSRNTRVYYNETVSKSTQVNFFANFARTFGDHDISAMVGVERTESDFKFQRLAYENTLADYNGTSATAGVLSDNSYTSKTESGTLSYLGRVNYNYQSKYLLQFLFRSDASTKFAPENYWGFFPSVQVGWVMSEESWFKDALSWIDFLKVRYSVGKTGKDNIKAWRWKQLYDIYTDKGFQFGSNGGQLGGGLSPKVSPNRDAGWDATIKHNIGLDINVLQNRLNLGVEYYYDRTKDMLTSMSSSVGVPLSVGGGFAEENYAAVDNWGTEFSINWRDKVAGAFSYNVGIHFGFNDNKIKKYPEQALTHPSNNQVIEGRSTIFPAWGFETWNETSTGDGILRNEQDIQNYWNYLSTRAEAAGTDPNYLGISSIDGMKTGMLAYKDIAGDFYGLIDESVQLGPDGRIDKNLDYVKLAKKNKRYGFTTNLGLKYKNLSFKTQISTSWGGVTFIDIVKQGTSSSHNMWAHESYWTDMFDPDDNVNGKYPSLAYYDQISAPSNFWEVNTFRCYMKNLSVGYDIPKIITSKVNIERASIGVTGNNLWDFYNPYPDKYRNMYDNSYAGYPTLRTWAVNLNVTF</sequence>
<evidence type="ECO:0000313" key="5">
    <source>
        <dbReference type="EMBL" id="MCW3785955.1"/>
    </source>
</evidence>
<keyword evidence="2" id="KW-1134">Transmembrane beta strand</keyword>
<evidence type="ECO:0000256" key="3">
    <source>
        <dbReference type="SAM" id="Phobius"/>
    </source>
</evidence>
<name>A0AAE3SE33_9BACT</name>
<dbReference type="NCBIfam" id="TIGR04057">
    <property type="entry name" value="SusC_RagA_signa"/>
    <property type="match status" value="1"/>
</dbReference>
<proteinExistence type="inferred from homology"/>
<dbReference type="Pfam" id="PF13715">
    <property type="entry name" value="CarbopepD_reg_2"/>
    <property type="match status" value="1"/>
</dbReference>
<reference evidence="5" key="1">
    <citation type="submission" date="2022-10" db="EMBL/GenBank/DDBJ databases">
        <authorList>
            <person name="Yu W.X."/>
        </authorList>
    </citation>
    <scope>NUCLEOTIDE SEQUENCE</scope>
    <source>
        <strain evidence="5">AAT</strain>
    </source>
</reference>
<evidence type="ECO:0000313" key="6">
    <source>
        <dbReference type="Proteomes" id="UP001209229"/>
    </source>
</evidence>
<dbReference type="SUPFAM" id="SSF49464">
    <property type="entry name" value="Carboxypeptidase regulatory domain-like"/>
    <property type="match status" value="1"/>
</dbReference>
<evidence type="ECO:0000256" key="2">
    <source>
        <dbReference type="PROSITE-ProRule" id="PRU01360"/>
    </source>
</evidence>
<dbReference type="InterPro" id="IPR012910">
    <property type="entry name" value="Plug_dom"/>
</dbReference>
<keyword evidence="2" id="KW-0998">Cell outer membrane</keyword>
<comment type="similarity">
    <text evidence="2">Belongs to the TonB-dependent receptor family.</text>
</comment>
<dbReference type="NCBIfam" id="TIGR04056">
    <property type="entry name" value="OMP_RagA_SusC"/>
    <property type="match status" value="1"/>
</dbReference>
<evidence type="ECO:0000256" key="1">
    <source>
        <dbReference type="ARBA" id="ARBA00022729"/>
    </source>
</evidence>
<dbReference type="GO" id="GO:0015344">
    <property type="term" value="F:siderophore uptake transmembrane transporter activity"/>
    <property type="evidence" value="ECO:0007669"/>
    <property type="project" value="TreeGrafter"/>
</dbReference>
<keyword evidence="6" id="KW-1185">Reference proteome</keyword>
<keyword evidence="3" id="KW-1133">Transmembrane helix</keyword>
<dbReference type="PANTHER" id="PTHR30069">
    <property type="entry name" value="TONB-DEPENDENT OUTER MEMBRANE RECEPTOR"/>
    <property type="match status" value="1"/>
</dbReference>
<protein>
    <submittedName>
        <fullName evidence="5">TonB-dependent receptor</fullName>
    </submittedName>
</protein>
<dbReference type="SUPFAM" id="SSF56935">
    <property type="entry name" value="Porins"/>
    <property type="match status" value="1"/>
</dbReference>
<dbReference type="FunFam" id="2.60.40.1120:FF:000003">
    <property type="entry name" value="Outer membrane protein Omp121"/>
    <property type="match status" value="1"/>
</dbReference>
<keyword evidence="2" id="KW-0813">Transport</keyword>
<dbReference type="PROSITE" id="PS52016">
    <property type="entry name" value="TONB_DEPENDENT_REC_3"/>
    <property type="match status" value="1"/>
</dbReference>
<dbReference type="EMBL" id="JAPDPJ010000008">
    <property type="protein sequence ID" value="MCW3785955.1"/>
    <property type="molecule type" value="Genomic_DNA"/>
</dbReference>
<gene>
    <name evidence="5" type="ORF">OM075_05720</name>
</gene>